<dbReference type="EMBL" id="OOIL02006729">
    <property type="protein sequence ID" value="VFR01070.1"/>
    <property type="molecule type" value="Genomic_DNA"/>
</dbReference>
<organism evidence="2 3">
    <name type="scientific">Cuscuta campestris</name>
    <dbReference type="NCBI Taxonomy" id="132261"/>
    <lineage>
        <taxon>Eukaryota</taxon>
        <taxon>Viridiplantae</taxon>
        <taxon>Streptophyta</taxon>
        <taxon>Embryophyta</taxon>
        <taxon>Tracheophyta</taxon>
        <taxon>Spermatophyta</taxon>
        <taxon>Magnoliopsida</taxon>
        <taxon>eudicotyledons</taxon>
        <taxon>Gunneridae</taxon>
        <taxon>Pentapetalae</taxon>
        <taxon>asterids</taxon>
        <taxon>lamiids</taxon>
        <taxon>Solanales</taxon>
        <taxon>Convolvulaceae</taxon>
        <taxon>Cuscuteae</taxon>
        <taxon>Cuscuta</taxon>
        <taxon>Cuscuta subgen. Grammica</taxon>
        <taxon>Cuscuta sect. Cleistogrammica</taxon>
    </lineage>
</organism>
<name>A0A484NJA1_9ASTE</name>
<sequence length="81" mass="8811">MAKMLPNRMKPFLGGVISESQSAFLHGRLITDIIAGEIDWSFRSWEAVGEGWLGVGGGYGGFSLSVCCWHLVLGKDGRIQL</sequence>
<reference evidence="2 3" key="1">
    <citation type="submission" date="2018-04" db="EMBL/GenBank/DDBJ databases">
        <authorList>
            <person name="Vogel A."/>
        </authorList>
    </citation>
    <scope>NUCLEOTIDE SEQUENCE [LARGE SCALE GENOMIC DNA]</scope>
</reference>
<dbReference type="OrthoDB" id="1934719at2759"/>
<evidence type="ECO:0008006" key="4">
    <source>
        <dbReference type="Google" id="ProtNLM"/>
    </source>
</evidence>
<evidence type="ECO:0000313" key="1">
    <source>
        <dbReference type="EMBL" id="VFR01068.1"/>
    </source>
</evidence>
<evidence type="ECO:0000313" key="2">
    <source>
        <dbReference type="EMBL" id="VFR01070.1"/>
    </source>
</evidence>
<dbReference type="AlphaFoldDB" id="A0A484NJA1"/>
<gene>
    <name evidence="1" type="ORF">CCAM_LOCUS42843</name>
    <name evidence="2" type="ORF">CCAM_LOCUS42845</name>
</gene>
<evidence type="ECO:0000313" key="3">
    <source>
        <dbReference type="Proteomes" id="UP000595140"/>
    </source>
</evidence>
<dbReference type="EMBL" id="OOIL02006729">
    <property type="protein sequence ID" value="VFR01068.1"/>
    <property type="molecule type" value="Genomic_DNA"/>
</dbReference>
<keyword evidence="3" id="KW-1185">Reference proteome</keyword>
<protein>
    <recommendedName>
        <fullName evidence="4">Reverse transcriptase domain-containing protein</fullName>
    </recommendedName>
</protein>
<dbReference type="Proteomes" id="UP000595140">
    <property type="component" value="Unassembled WGS sequence"/>
</dbReference>
<accession>A0A484NJA1</accession>
<proteinExistence type="predicted"/>